<dbReference type="PANTHER" id="PTHR12110:SF21">
    <property type="entry name" value="XYLOSE ISOMERASE-LIKE TIM BARREL DOMAIN-CONTAINING PROTEIN"/>
    <property type="match status" value="1"/>
</dbReference>
<name>A0A8J3GEC2_9BACT</name>
<protein>
    <submittedName>
        <fullName evidence="2">Sugar phosphate isomerase</fullName>
    </submittedName>
</protein>
<dbReference type="InterPro" id="IPR050312">
    <property type="entry name" value="IolE/XylAMocC-like"/>
</dbReference>
<dbReference type="AlphaFoldDB" id="A0A8J3GEC2"/>
<keyword evidence="2" id="KW-0413">Isomerase</keyword>
<gene>
    <name evidence="2" type="ORF">GCM10007047_12260</name>
</gene>
<dbReference type="PROSITE" id="PS51257">
    <property type="entry name" value="PROKAR_LIPOPROTEIN"/>
    <property type="match status" value="1"/>
</dbReference>
<comment type="caution">
    <text evidence="2">The sequence shown here is derived from an EMBL/GenBank/DDBJ whole genome shotgun (WGS) entry which is preliminary data.</text>
</comment>
<dbReference type="Gene3D" id="3.20.20.150">
    <property type="entry name" value="Divalent-metal-dependent TIM barrel enzymes"/>
    <property type="match status" value="1"/>
</dbReference>
<evidence type="ECO:0000313" key="3">
    <source>
        <dbReference type="Proteomes" id="UP000642829"/>
    </source>
</evidence>
<reference evidence="2" key="2">
    <citation type="submission" date="2020-09" db="EMBL/GenBank/DDBJ databases">
        <authorList>
            <person name="Sun Q."/>
            <person name="Kim S."/>
        </authorList>
    </citation>
    <scope>NUCLEOTIDE SEQUENCE</scope>
    <source>
        <strain evidence="2">KCTC 12870</strain>
    </source>
</reference>
<dbReference type="SUPFAM" id="SSF51658">
    <property type="entry name" value="Xylose isomerase-like"/>
    <property type="match status" value="1"/>
</dbReference>
<dbReference type="EMBL" id="BMXG01000006">
    <property type="protein sequence ID" value="GHB97889.1"/>
    <property type="molecule type" value="Genomic_DNA"/>
</dbReference>
<dbReference type="InterPro" id="IPR013022">
    <property type="entry name" value="Xyl_isomerase-like_TIM-brl"/>
</dbReference>
<dbReference type="PANTHER" id="PTHR12110">
    <property type="entry name" value="HYDROXYPYRUVATE ISOMERASE"/>
    <property type="match status" value="1"/>
</dbReference>
<keyword evidence="3" id="KW-1185">Reference proteome</keyword>
<dbReference type="InterPro" id="IPR036237">
    <property type="entry name" value="Xyl_isomerase-like_sf"/>
</dbReference>
<accession>A0A8J3GEC2</accession>
<organism evidence="2 3">
    <name type="scientific">Cerasicoccus arenae</name>
    <dbReference type="NCBI Taxonomy" id="424488"/>
    <lineage>
        <taxon>Bacteria</taxon>
        <taxon>Pseudomonadati</taxon>
        <taxon>Verrucomicrobiota</taxon>
        <taxon>Opitutia</taxon>
        <taxon>Puniceicoccales</taxon>
        <taxon>Cerasicoccaceae</taxon>
        <taxon>Cerasicoccus</taxon>
    </lineage>
</organism>
<reference evidence="2" key="1">
    <citation type="journal article" date="2014" name="Int. J. Syst. Evol. Microbiol.">
        <title>Complete genome sequence of Corynebacterium casei LMG S-19264T (=DSM 44701T), isolated from a smear-ripened cheese.</title>
        <authorList>
            <consortium name="US DOE Joint Genome Institute (JGI-PGF)"/>
            <person name="Walter F."/>
            <person name="Albersmeier A."/>
            <person name="Kalinowski J."/>
            <person name="Ruckert C."/>
        </authorList>
    </citation>
    <scope>NUCLEOTIDE SEQUENCE</scope>
    <source>
        <strain evidence="2">KCTC 12870</strain>
    </source>
</reference>
<dbReference type="Pfam" id="PF01261">
    <property type="entry name" value="AP_endonuc_2"/>
    <property type="match status" value="1"/>
</dbReference>
<evidence type="ECO:0000313" key="2">
    <source>
        <dbReference type="EMBL" id="GHB97889.1"/>
    </source>
</evidence>
<proteinExistence type="predicted"/>
<sequence length="273" mass="30480">MLTLKDVSPLAWCFSSMGCAELSLVEILGMAHRYGVPQVELRAVGGQLNIPAYAKEQHWLEQSREALLVGGATSVVGMNSSAKLSQPFAEAAEEITAFAPLMEHLGAVSLRVFDGMLDLGQGGGVWRWLDAWESLREANNWDFNIAIETHDSLLHADDIVRIFSRGHPHVDLLWDSHHTWKRTGADPVETWNVVKPWTKHIHVKDSISQPSARHPFTYVLPGGGEFPLLPLLDQLAADDFAGPVSLEWERLWHPYMPTLDIALAELIELLNRE</sequence>
<dbReference type="Proteomes" id="UP000642829">
    <property type="component" value="Unassembled WGS sequence"/>
</dbReference>
<dbReference type="RefSeq" id="WP_189512992.1">
    <property type="nucleotide sequence ID" value="NZ_BMXG01000006.1"/>
</dbReference>
<dbReference type="GO" id="GO:0016853">
    <property type="term" value="F:isomerase activity"/>
    <property type="evidence" value="ECO:0007669"/>
    <property type="project" value="UniProtKB-KW"/>
</dbReference>
<evidence type="ECO:0000259" key="1">
    <source>
        <dbReference type="Pfam" id="PF01261"/>
    </source>
</evidence>
<feature type="domain" description="Xylose isomerase-like TIM barrel" evidence="1">
    <location>
        <begin position="31"/>
        <end position="250"/>
    </location>
</feature>